<keyword evidence="5" id="KW-1185">Reference proteome</keyword>
<dbReference type="GO" id="GO:0006406">
    <property type="term" value="P:mRNA export from nucleus"/>
    <property type="evidence" value="ECO:0007669"/>
    <property type="project" value="TreeGrafter"/>
</dbReference>
<dbReference type="PANTHER" id="PTHR19965">
    <property type="entry name" value="RNA AND EXPORT FACTOR BINDING PROTEIN"/>
    <property type="match status" value="1"/>
</dbReference>
<feature type="compositionally biased region" description="Basic residues" evidence="3">
    <location>
        <begin position="196"/>
        <end position="211"/>
    </location>
</feature>
<dbReference type="SMART" id="SM01218">
    <property type="entry name" value="FoP_duplication"/>
    <property type="match status" value="1"/>
</dbReference>
<name>A0A5S6QKJ9_TRIMR</name>
<keyword evidence="1 2" id="KW-0694">RNA-binding</keyword>
<dbReference type="InterPro" id="IPR000504">
    <property type="entry name" value="RRM_dom"/>
</dbReference>
<dbReference type="SMART" id="SM00360">
    <property type="entry name" value="RRM"/>
    <property type="match status" value="1"/>
</dbReference>
<dbReference type="WBParaSite" id="TMUE_0000002241.1">
    <property type="protein sequence ID" value="TMUE_0000002241.1"/>
    <property type="gene ID" value="WBGene00298093"/>
</dbReference>
<dbReference type="Proteomes" id="UP000046395">
    <property type="component" value="Unassembled WGS sequence"/>
</dbReference>
<evidence type="ECO:0000259" key="4">
    <source>
        <dbReference type="PROSITE" id="PS50102"/>
    </source>
</evidence>
<dbReference type="InterPro" id="IPR051229">
    <property type="entry name" value="ALYREF_mRNA_export"/>
</dbReference>
<reference evidence="5" key="1">
    <citation type="submission" date="2013-11" db="EMBL/GenBank/DDBJ databases">
        <authorList>
            <person name="Aslett M."/>
        </authorList>
    </citation>
    <scope>NUCLEOTIDE SEQUENCE [LARGE SCALE GENOMIC DNA]</scope>
    <source>
        <strain evidence="5">Edinburgh</strain>
    </source>
</reference>
<dbReference type="GO" id="GO:0003729">
    <property type="term" value="F:mRNA binding"/>
    <property type="evidence" value="ECO:0007669"/>
    <property type="project" value="TreeGrafter"/>
</dbReference>
<evidence type="ECO:0000313" key="5">
    <source>
        <dbReference type="Proteomes" id="UP000046395"/>
    </source>
</evidence>
<dbReference type="SUPFAM" id="SSF54928">
    <property type="entry name" value="RNA-binding domain, RBD"/>
    <property type="match status" value="1"/>
</dbReference>
<dbReference type="Pfam" id="PF00076">
    <property type="entry name" value="RRM_1"/>
    <property type="match status" value="1"/>
</dbReference>
<reference evidence="6 7" key="3">
    <citation type="submission" date="2019-12" db="UniProtKB">
        <authorList>
            <consortium name="WormBaseParasite"/>
        </authorList>
    </citation>
    <scope>IDENTIFICATION</scope>
</reference>
<dbReference type="STRING" id="70415.A0A5S6QKJ9"/>
<dbReference type="Gene3D" id="3.30.70.330">
    <property type="match status" value="1"/>
</dbReference>
<dbReference type="Pfam" id="PF13865">
    <property type="entry name" value="FoP_duplication"/>
    <property type="match status" value="1"/>
</dbReference>
<feature type="domain" description="RRM" evidence="4">
    <location>
        <begin position="95"/>
        <end position="172"/>
    </location>
</feature>
<dbReference type="InterPro" id="IPR012677">
    <property type="entry name" value="Nucleotide-bd_a/b_plait_sf"/>
</dbReference>
<proteinExistence type="predicted"/>
<dbReference type="PANTHER" id="PTHR19965:SF82">
    <property type="entry name" value="THO COMPLEX SUBUNIT 4"/>
    <property type="match status" value="1"/>
</dbReference>
<organism evidence="5 7">
    <name type="scientific">Trichuris muris</name>
    <name type="common">Mouse whipworm</name>
    <dbReference type="NCBI Taxonomy" id="70415"/>
    <lineage>
        <taxon>Eukaryota</taxon>
        <taxon>Metazoa</taxon>
        <taxon>Ecdysozoa</taxon>
        <taxon>Nematoda</taxon>
        <taxon>Enoplea</taxon>
        <taxon>Dorylaimia</taxon>
        <taxon>Trichinellida</taxon>
        <taxon>Trichuridae</taxon>
        <taxon>Trichuris</taxon>
    </lineage>
</organism>
<accession>A0A5S6QKJ9</accession>
<dbReference type="GO" id="GO:0005634">
    <property type="term" value="C:nucleus"/>
    <property type="evidence" value="ECO:0007669"/>
    <property type="project" value="TreeGrafter"/>
</dbReference>
<reference evidence="5" key="2">
    <citation type="submission" date="2014-03" db="EMBL/GenBank/DDBJ databases">
        <title>The whipworm genome and dual-species transcriptomics of an intimate host-pathogen interaction.</title>
        <authorList>
            <person name="Foth B.J."/>
            <person name="Tsai I.J."/>
            <person name="Reid A.J."/>
            <person name="Bancroft A.J."/>
            <person name="Nichol S."/>
            <person name="Tracey A."/>
            <person name="Holroyd N."/>
            <person name="Cotton J.A."/>
            <person name="Stanley E.J."/>
            <person name="Zarowiecki M."/>
            <person name="Liu J.Z."/>
            <person name="Huckvale T."/>
            <person name="Cooper P.J."/>
            <person name="Grencis R.K."/>
            <person name="Berriman M."/>
        </authorList>
    </citation>
    <scope>NUCLEOTIDE SEQUENCE [LARGE SCALE GENOMIC DNA]</scope>
    <source>
        <strain evidence="5">Edinburgh</strain>
    </source>
</reference>
<dbReference type="WBParaSite" id="TMUE_2000007417.1">
    <property type="protein sequence ID" value="TMUE_2000007417.1"/>
    <property type="gene ID" value="WBGene00285690"/>
</dbReference>
<evidence type="ECO:0000256" key="3">
    <source>
        <dbReference type="SAM" id="MobiDB-lite"/>
    </source>
</evidence>
<dbReference type="InterPro" id="IPR025715">
    <property type="entry name" value="FoP_C"/>
</dbReference>
<evidence type="ECO:0000256" key="2">
    <source>
        <dbReference type="PROSITE-ProRule" id="PRU00176"/>
    </source>
</evidence>
<dbReference type="AlphaFoldDB" id="A0A5S6QKJ9"/>
<protein>
    <submittedName>
        <fullName evidence="6 7">RRM domain-containing protein</fullName>
    </submittedName>
</protein>
<evidence type="ECO:0000313" key="7">
    <source>
        <dbReference type="WBParaSite" id="TMUE_2000007417.1"/>
    </source>
</evidence>
<dbReference type="PROSITE" id="PS50102">
    <property type="entry name" value="RRM"/>
    <property type="match status" value="1"/>
</dbReference>
<evidence type="ECO:0000256" key="1">
    <source>
        <dbReference type="ARBA" id="ARBA00022884"/>
    </source>
</evidence>
<dbReference type="InterPro" id="IPR035979">
    <property type="entry name" value="RBD_domain_sf"/>
</dbReference>
<sequence>MQMNGKIVSEDVGLSLDEIIKKSGSLFALRGRGGRSRRGRGISIGRRGRFFANRSFNRFRSGGFWSKVVPPGRWQHDRFEGYSGIASVKPSGDGFTLLVSNLGPSVTDSDIKDLFSDVGPLLRSCVHYDRHGQSLGLADVVYARRVDALSAMNRFGSVSLDGRSMELQLVGNQPMARRGLTERLSNATGFRTTGRSLRRGGFRGTRGRGRGRGAAPTEAALDADLDAYMKSN</sequence>
<evidence type="ECO:0000313" key="6">
    <source>
        <dbReference type="WBParaSite" id="TMUE_0000002241.1"/>
    </source>
</evidence>
<feature type="region of interest" description="Disordered" evidence="3">
    <location>
        <begin position="195"/>
        <end position="216"/>
    </location>
</feature>